<feature type="domain" description="TonB C-terminal" evidence="6">
    <location>
        <begin position="304"/>
        <end position="396"/>
    </location>
</feature>
<keyword evidence="5" id="KW-0813">Transport</keyword>
<dbReference type="PROSITE" id="PS52015">
    <property type="entry name" value="TONB_CTD"/>
    <property type="match status" value="1"/>
</dbReference>
<evidence type="ECO:0000256" key="4">
    <source>
        <dbReference type="ARBA" id="ARBA00023136"/>
    </source>
</evidence>
<keyword evidence="5" id="KW-0997">Cell inner membrane</keyword>
<name>A0ABQ6H4I3_9GAMM</name>
<comment type="function">
    <text evidence="5">Interacts with outer membrane receptor proteins that carry out high-affinity binding and energy dependent uptake into the periplasmic space of specific substrates. It could act to transduce energy from the cytoplasmic membrane to specific energy-requiring processes in the outer membrane, resulting in the release into the periplasm of ligands bound by these outer membrane proteins.</text>
</comment>
<reference evidence="7 8" key="1">
    <citation type="submission" date="2023-03" db="EMBL/GenBank/DDBJ databases">
        <title>Draft genome sequence of Thalassotalea eurytherma JCM 18482T.</title>
        <authorList>
            <person name="Sawabe T."/>
        </authorList>
    </citation>
    <scope>NUCLEOTIDE SEQUENCE [LARGE SCALE GENOMIC DNA]</scope>
    <source>
        <strain evidence="7 8">JCM 18482</strain>
    </source>
</reference>
<comment type="caution">
    <text evidence="5">Lacks conserved residue(s) required for the propagation of feature annotation.</text>
</comment>
<feature type="transmembrane region" description="Helical" evidence="5">
    <location>
        <begin position="6"/>
        <end position="26"/>
    </location>
</feature>
<dbReference type="InterPro" id="IPR052173">
    <property type="entry name" value="Beta-lactam_resp_regulator"/>
</dbReference>
<dbReference type="PANTHER" id="PTHR34978:SF3">
    <property type="entry name" value="SLR0241 PROTEIN"/>
    <property type="match status" value="1"/>
</dbReference>
<comment type="subcellular location">
    <subcellularLocation>
        <location evidence="5">Cell inner membrane</location>
        <topology evidence="5">Single-pass membrane protein</topology>
        <orientation evidence="5">Periplasmic side</orientation>
    </subcellularLocation>
    <subcellularLocation>
        <location evidence="1">Membrane</location>
        <topology evidence="1">Single-pass membrane protein</topology>
    </subcellularLocation>
</comment>
<feature type="transmembrane region" description="Helical" evidence="5">
    <location>
        <begin position="180"/>
        <end position="203"/>
    </location>
</feature>
<feature type="transmembrane region" description="Helical" evidence="5">
    <location>
        <begin position="275"/>
        <end position="295"/>
    </location>
</feature>
<keyword evidence="2 5" id="KW-0812">Transmembrane</keyword>
<dbReference type="PANTHER" id="PTHR34978">
    <property type="entry name" value="POSSIBLE SENSOR-TRANSDUCER PROTEIN BLAR"/>
    <property type="match status" value="1"/>
</dbReference>
<comment type="similarity">
    <text evidence="5">Belongs to the TonB family.</text>
</comment>
<dbReference type="InterPro" id="IPR037682">
    <property type="entry name" value="TonB_C"/>
</dbReference>
<comment type="caution">
    <text evidence="7">The sequence shown here is derived from an EMBL/GenBank/DDBJ whole genome shotgun (WGS) entry which is preliminary data.</text>
</comment>
<dbReference type="InterPro" id="IPR006260">
    <property type="entry name" value="TonB/TolA_C"/>
</dbReference>
<protein>
    <recommendedName>
        <fullName evidence="5">Protein TonB</fullName>
    </recommendedName>
</protein>
<keyword evidence="5" id="KW-0653">Protein transport</keyword>
<sequence>MIDWLIEAIIPFSVLASVLVLARVLLLPLVGSQTYYRLYLFLPLSLILPLINIPNWLLTPDSSLQVQKVLVVANEQLHRYSIYDLAFYLWLTGFCLFVGYLLINHLVLIQRAKRWQPIAIEGFKVEGLHIRQSDDVFSPMLIGLIKPMLVIPEEFNQHFSKEQQTLILEHELCHYQRNDLVWNAFALILLAIMWFHPLAWLAFRYYRRDQELSCDETVLARKHTNCRINYSKALVTAAQLTVPIGFAQLSFKEYGDKNVMFERIQFIKDNPKGSVLISLVVIGAFLMSLSAMSFAGPNQAVQGKKAEHIMPIKRIEPKYPKAAVEQKLEGSVVLKFDITSSGDVDNVSVIKATPAGVFDKSAKVALKQWQYQASNAGMKNALVQLDFALSKSSELAFKQVEQIKVTRD</sequence>
<dbReference type="InterPro" id="IPR008756">
    <property type="entry name" value="Peptidase_M56"/>
</dbReference>
<dbReference type="RefSeq" id="WP_284206681.1">
    <property type="nucleotide sequence ID" value="NZ_BSSU01000004.1"/>
</dbReference>
<evidence type="ECO:0000256" key="1">
    <source>
        <dbReference type="ARBA" id="ARBA00004167"/>
    </source>
</evidence>
<evidence type="ECO:0000259" key="6">
    <source>
        <dbReference type="PROSITE" id="PS52015"/>
    </source>
</evidence>
<evidence type="ECO:0000256" key="3">
    <source>
        <dbReference type="ARBA" id="ARBA00022989"/>
    </source>
</evidence>
<organism evidence="7 8">
    <name type="scientific">Thalassotalea eurytherma</name>
    <dbReference type="NCBI Taxonomy" id="1144278"/>
    <lineage>
        <taxon>Bacteria</taxon>
        <taxon>Pseudomonadati</taxon>
        <taxon>Pseudomonadota</taxon>
        <taxon>Gammaproteobacteria</taxon>
        <taxon>Alteromonadales</taxon>
        <taxon>Colwelliaceae</taxon>
        <taxon>Thalassotalea</taxon>
    </lineage>
</organism>
<dbReference type="Proteomes" id="UP001157133">
    <property type="component" value="Unassembled WGS sequence"/>
</dbReference>
<keyword evidence="5" id="KW-1003">Cell membrane</keyword>
<evidence type="ECO:0000256" key="2">
    <source>
        <dbReference type="ARBA" id="ARBA00022692"/>
    </source>
</evidence>
<keyword evidence="8" id="KW-1185">Reference proteome</keyword>
<proteinExistence type="inferred from homology"/>
<dbReference type="Gene3D" id="3.30.2420.10">
    <property type="entry name" value="TonB"/>
    <property type="match status" value="1"/>
</dbReference>
<evidence type="ECO:0000313" key="7">
    <source>
        <dbReference type="EMBL" id="GLX81351.1"/>
    </source>
</evidence>
<dbReference type="PRINTS" id="PR01374">
    <property type="entry name" value="TONBPROTEIN"/>
</dbReference>
<feature type="transmembrane region" description="Helical" evidence="5">
    <location>
        <begin position="87"/>
        <end position="108"/>
    </location>
</feature>
<evidence type="ECO:0000313" key="8">
    <source>
        <dbReference type="Proteomes" id="UP001157133"/>
    </source>
</evidence>
<gene>
    <name evidence="7" type="ORF">theurythT_08030</name>
</gene>
<keyword evidence="3 5" id="KW-1133">Transmembrane helix</keyword>
<dbReference type="SUPFAM" id="SSF74653">
    <property type="entry name" value="TolA/TonB C-terminal domain"/>
    <property type="match status" value="1"/>
</dbReference>
<keyword evidence="5" id="KW-0735">Signal-anchor</keyword>
<feature type="transmembrane region" description="Helical" evidence="5">
    <location>
        <begin position="38"/>
        <end position="58"/>
    </location>
</feature>
<evidence type="ECO:0000256" key="5">
    <source>
        <dbReference type="RuleBase" id="RU362123"/>
    </source>
</evidence>
<keyword evidence="4 5" id="KW-0472">Membrane</keyword>
<dbReference type="NCBIfam" id="TIGR01352">
    <property type="entry name" value="tonB_Cterm"/>
    <property type="match status" value="1"/>
</dbReference>
<dbReference type="Pfam" id="PF03544">
    <property type="entry name" value="TonB_C"/>
    <property type="match status" value="1"/>
</dbReference>
<dbReference type="CDD" id="cd07341">
    <property type="entry name" value="M56_BlaR1_MecR1_like"/>
    <property type="match status" value="1"/>
</dbReference>
<dbReference type="EMBL" id="BSSU01000004">
    <property type="protein sequence ID" value="GLX81351.1"/>
    <property type="molecule type" value="Genomic_DNA"/>
</dbReference>
<dbReference type="InterPro" id="IPR003538">
    <property type="entry name" value="TonB"/>
</dbReference>
<dbReference type="Pfam" id="PF05569">
    <property type="entry name" value="Peptidase_M56"/>
    <property type="match status" value="1"/>
</dbReference>
<accession>A0ABQ6H4I3</accession>